<dbReference type="RefSeq" id="XP_009168125.1">
    <property type="nucleotide sequence ID" value="XM_009169861.1"/>
</dbReference>
<name>A0A075AFX5_OPIVI</name>
<gene>
    <name evidence="1" type="ORF">T265_04984</name>
</gene>
<protein>
    <submittedName>
        <fullName evidence="1">Uncharacterized protein</fullName>
    </submittedName>
</protein>
<dbReference type="GeneID" id="20319166"/>
<dbReference type="EMBL" id="KL596706">
    <property type="protein sequence ID" value="KER28154.1"/>
    <property type="molecule type" value="Genomic_DNA"/>
</dbReference>
<reference evidence="1 2" key="1">
    <citation type="submission" date="2013-11" db="EMBL/GenBank/DDBJ databases">
        <title>Opisthorchis viverrini - life in the bile duct.</title>
        <authorList>
            <person name="Young N.D."/>
            <person name="Nagarajan N."/>
            <person name="Lin S.J."/>
            <person name="Korhonen P.K."/>
            <person name="Jex A.R."/>
            <person name="Hall R.S."/>
            <person name="Safavi-Hemami H."/>
            <person name="Kaewkong W."/>
            <person name="Bertrand D."/>
            <person name="Gao S."/>
            <person name="Seet Q."/>
            <person name="Wongkham S."/>
            <person name="Teh B.T."/>
            <person name="Wongkham C."/>
            <person name="Intapan P.M."/>
            <person name="Maleewong W."/>
            <person name="Yang X."/>
            <person name="Hu M."/>
            <person name="Wang Z."/>
            <person name="Hofmann A."/>
            <person name="Sternberg P.W."/>
            <person name="Tan P."/>
            <person name="Wang J."/>
            <person name="Gasser R.B."/>
        </authorList>
    </citation>
    <scope>NUCLEOTIDE SEQUENCE [LARGE SCALE GENOMIC DNA]</scope>
</reference>
<evidence type="ECO:0000313" key="2">
    <source>
        <dbReference type="Proteomes" id="UP000054324"/>
    </source>
</evidence>
<dbReference type="CTD" id="20319166"/>
<dbReference type="Proteomes" id="UP000054324">
    <property type="component" value="Unassembled WGS sequence"/>
</dbReference>
<proteinExistence type="predicted"/>
<accession>A0A075AFX5</accession>
<keyword evidence="2" id="KW-1185">Reference proteome</keyword>
<dbReference type="AlphaFoldDB" id="A0A075AFX5"/>
<sequence length="70" mass="7782">MSKLNIAPHRLPRLYSLLTSKIVALTTETSDTRQVNQRYPIVGPNAGQKMEHVPVLTVELQISNLLAVSE</sequence>
<evidence type="ECO:0000313" key="1">
    <source>
        <dbReference type="EMBL" id="KER28154.1"/>
    </source>
</evidence>
<dbReference type="KEGG" id="ovi:T265_04984"/>
<organism evidence="1 2">
    <name type="scientific">Opisthorchis viverrini</name>
    <name type="common">Southeast Asian liver fluke</name>
    <dbReference type="NCBI Taxonomy" id="6198"/>
    <lineage>
        <taxon>Eukaryota</taxon>
        <taxon>Metazoa</taxon>
        <taxon>Spiralia</taxon>
        <taxon>Lophotrochozoa</taxon>
        <taxon>Platyhelminthes</taxon>
        <taxon>Trematoda</taxon>
        <taxon>Digenea</taxon>
        <taxon>Opisthorchiida</taxon>
        <taxon>Opisthorchiata</taxon>
        <taxon>Opisthorchiidae</taxon>
        <taxon>Opisthorchis</taxon>
    </lineage>
</organism>